<dbReference type="GO" id="GO:0006777">
    <property type="term" value="P:Mo-molybdopterin cofactor biosynthetic process"/>
    <property type="evidence" value="ECO:0007669"/>
    <property type="project" value="UniProtKB-UniRule"/>
</dbReference>
<evidence type="ECO:0000256" key="3">
    <source>
        <dbReference type="ARBA" id="ARBA00006112"/>
    </source>
</evidence>
<feature type="domain" description="MoaB/Mog" evidence="6">
    <location>
        <begin position="15"/>
        <end position="159"/>
    </location>
</feature>
<dbReference type="NCBIfam" id="TIGR00177">
    <property type="entry name" value="molyb_syn"/>
    <property type="match status" value="1"/>
</dbReference>
<dbReference type="Proteomes" id="UP000464524">
    <property type="component" value="Chromosome"/>
</dbReference>
<dbReference type="PANTHER" id="PTHR43232">
    <property type="entry name" value="MOLYBDENUM COFACTOR BIOSYNTHESIS PROTEIN B"/>
    <property type="match status" value="1"/>
</dbReference>
<evidence type="ECO:0000313" key="7">
    <source>
        <dbReference type="EMBL" id="QHJ10202.1"/>
    </source>
</evidence>
<dbReference type="InterPro" id="IPR012245">
    <property type="entry name" value="MoaB"/>
</dbReference>
<keyword evidence="5" id="KW-0501">Molybdenum cofactor biosynthesis</keyword>
<reference evidence="7 8" key="1">
    <citation type="submission" date="2019-12" db="EMBL/GenBank/DDBJ databases">
        <title>Genome sequencing and assembly of endphytes of Porphyra tenera.</title>
        <authorList>
            <person name="Park J.M."/>
            <person name="Shin R."/>
            <person name="Jo S.H."/>
        </authorList>
    </citation>
    <scope>NUCLEOTIDE SEQUENCE [LARGE SCALE GENOMIC DNA]</scope>
    <source>
        <strain evidence="7 8">GPM4</strain>
    </source>
</reference>
<name>A0A857JG20_9ALTE</name>
<dbReference type="FunFam" id="3.40.980.10:FF:000006">
    <property type="entry name" value="Molybdenum cofactor biosynthesis protein B"/>
    <property type="match status" value="1"/>
</dbReference>
<dbReference type="SMART" id="SM00852">
    <property type="entry name" value="MoCF_biosynth"/>
    <property type="match status" value="1"/>
</dbReference>
<dbReference type="EMBL" id="CP047656">
    <property type="protein sequence ID" value="QHJ10202.1"/>
    <property type="molecule type" value="Genomic_DNA"/>
</dbReference>
<dbReference type="Gene3D" id="3.40.980.10">
    <property type="entry name" value="MoaB/Mog-like domain"/>
    <property type="match status" value="1"/>
</dbReference>
<dbReference type="OrthoDB" id="9784492at2"/>
<dbReference type="GO" id="GO:0005829">
    <property type="term" value="C:cytosol"/>
    <property type="evidence" value="ECO:0007669"/>
    <property type="project" value="TreeGrafter"/>
</dbReference>
<dbReference type="InterPro" id="IPR013484">
    <property type="entry name" value="MoaB_proteobac"/>
</dbReference>
<dbReference type="UniPathway" id="UPA00344"/>
<dbReference type="CDD" id="cd00886">
    <property type="entry name" value="MogA_MoaB"/>
    <property type="match status" value="1"/>
</dbReference>
<evidence type="ECO:0000256" key="2">
    <source>
        <dbReference type="ARBA" id="ARBA00005046"/>
    </source>
</evidence>
<dbReference type="AlphaFoldDB" id="A0A857JG20"/>
<proteinExistence type="inferred from homology"/>
<gene>
    <name evidence="7" type="ORF">FX988_00414</name>
</gene>
<comment type="similarity">
    <text evidence="3 5">Belongs to the MoaB/Mog family.</text>
</comment>
<evidence type="ECO:0000256" key="4">
    <source>
        <dbReference type="ARBA" id="ARBA00015262"/>
    </source>
</evidence>
<evidence type="ECO:0000313" key="8">
    <source>
        <dbReference type="Proteomes" id="UP000464524"/>
    </source>
</evidence>
<dbReference type="Pfam" id="PF00994">
    <property type="entry name" value="MoCF_biosynth"/>
    <property type="match status" value="1"/>
</dbReference>
<comment type="function">
    <text evidence="1 5">May be involved in the biosynthesis of molybdopterin.</text>
</comment>
<evidence type="ECO:0000256" key="1">
    <source>
        <dbReference type="ARBA" id="ARBA00003487"/>
    </source>
</evidence>
<evidence type="ECO:0000259" key="6">
    <source>
        <dbReference type="SMART" id="SM00852"/>
    </source>
</evidence>
<evidence type="ECO:0000256" key="5">
    <source>
        <dbReference type="PIRNR" id="PIRNR006443"/>
    </source>
</evidence>
<organism evidence="7 8">
    <name type="scientific">Paraglaciecola mesophila</name>
    <dbReference type="NCBI Taxonomy" id="197222"/>
    <lineage>
        <taxon>Bacteria</taxon>
        <taxon>Pseudomonadati</taxon>
        <taxon>Pseudomonadota</taxon>
        <taxon>Gammaproteobacteria</taxon>
        <taxon>Alteromonadales</taxon>
        <taxon>Alteromonadaceae</taxon>
        <taxon>Paraglaciecola</taxon>
    </lineage>
</organism>
<keyword evidence="8" id="KW-1185">Reference proteome</keyword>
<comment type="pathway">
    <text evidence="2 5">Cofactor biosynthesis; molybdopterin biosynthesis.</text>
</comment>
<dbReference type="PANTHER" id="PTHR43232:SF2">
    <property type="entry name" value="MOLYBDENUM COFACTOR BIOSYNTHESIS PROTEIN B"/>
    <property type="match status" value="1"/>
</dbReference>
<dbReference type="InterPro" id="IPR001453">
    <property type="entry name" value="MoaB/Mog_dom"/>
</dbReference>
<dbReference type="KEGG" id="pmes:FX988_00414"/>
<dbReference type="PIRSF" id="PIRSF006443">
    <property type="entry name" value="MoaB"/>
    <property type="match status" value="1"/>
</dbReference>
<accession>A0A857JG20</accession>
<protein>
    <recommendedName>
        <fullName evidence="4 5">Molybdenum cofactor biosynthesis protein B</fullName>
    </recommendedName>
</protein>
<dbReference type="InterPro" id="IPR036425">
    <property type="entry name" value="MoaB/Mog-like_dom_sf"/>
</dbReference>
<dbReference type="SUPFAM" id="SSF53218">
    <property type="entry name" value="Molybdenum cofactor biosynthesis proteins"/>
    <property type="match status" value="1"/>
</dbReference>
<sequence>MTHTSSNKHVALNIAVLTVSDTRDEETDTSGAYLVSALEADGHRLVEKCIVKDDKYQLRATVSNWIASTQVQVVLVTGGTGFTARDTTPEALSVLFDKEIEGFGELFRYISYNEIGTSTVQSRALGGMANGTAIFCMPGSTGACRTAWKGILQEQLNAAHRPCNFIVHLKASEAAPCDSRG</sequence>
<dbReference type="RefSeq" id="WP_160178116.1">
    <property type="nucleotide sequence ID" value="NZ_CP047656.1"/>
</dbReference>
<dbReference type="NCBIfam" id="TIGR02667">
    <property type="entry name" value="moaB_proteo"/>
    <property type="match status" value="1"/>
</dbReference>